<keyword evidence="1" id="KW-0472">Membrane</keyword>
<dbReference type="AlphaFoldDB" id="A0A517VD20"/>
<keyword evidence="1" id="KW-1133">Transmembrane helix</keyword>
<dbReference type="Proteomes" id="UP000316855">
    <property type="component" value="Chromosome"/>
</dbReference>
<name>A0A517VD20_9PLAN</name>
<dbReference type="EMBL" id="CP036343">
    <property type="protein sequence ID" value="QDT90908.1"/>
    <property type="molecule type" value="Genomic_DNA"/>
</dbReference>
<feature type="transmembrane region" description="Helical" evidence="1">
    <location>
        <begin position="44"/>
        <end position="66"/>
    </location>
</feature>
<sequence>MYQLNFNKRDTTGFYQEKLSYFQYPGSDNVVVKQLRDMMARFSIIQKLILTSGCILLVAGCCRWGGGGGNWGMHKRSYAIPEVYPLGSVNRAHYHTMESNAEAVDFIINRNEFVENSAELTTNGKDHILEIGARMRSAPYPVIVERSDNNYAPELDAYRRQLIARILTDLGNQDADQRTIVSTPYGRSLNSREAEIDYYRFISTRGGLGGGFGGGGGGGGGFGGGGGGGGVGF</sequence>
<evidence type="ECO:0000313" key="2">
    <source>
        <dbReference type="EMBL" id="QDT90908.1"/>
    </source>
</evidence>
<organism evidence="2 3">
    <name type="scientific">Gimesia algae</name>
    <dbReference type="NCBI Taxonomy" id="2527971"/>
    <lineage>
        <taxon>Bacteria</taxon>
        <taxon>Pseudomonadati</taxon>
        <taxon>Planctomycetota</taxon>
        <taxon>Planctomycetia</taxon>
        <taxon>Planctomycetales</taxon>
        <taxon>Planctomycetaceae</taxon>
        <taxon>Gimesia</taxon>
    </lineage>
</organism>
<evidence type="ECO:0000256" key="1">
    <source>
        <dbReference type="SAM" id="Phobius"/>
    </source>
</evidence>
<gene>
    <name evidence="2" type="ORF">Pan161_25620</name>
</gene>
<reference evidence="2 3" key="1">
    <citation type="submission" date="2019-02" db="EMBL/GenBank/DDBJ databases">
        <title>Deep-cultivation of Planctomycetes and their phenomic and genomic characterization uncovers novel biology.</title>
        <authorList>
            <person name="Wiegand S."/>
            <person name="Jogler M."/>
            <person name="Boedeker C."/>
            <person name="Pinto D."/>
            <person name="Vollmers J."/>
            <person name="Rivas-Marin E."/>
            <person name="Kohn T."/>
            <person name="Peeters S.H."/>
            <person name="Heuer A."/>
            <person name="Rast P."/>
            <person name="Oberbeckmann S."/>
            <person name="Bunk B."/>
            <person name="Jeske O."/>
            <person name="Meyerdierks A."/>
            <person name="Storesund J.E."/>
            <person name="Kallscheuer N."/>
            <person name="Luecker S."/>
            <person name="Lage O.M."/>
            <person name="Pohl T."/>
            <person name="Merkel B.J."/>
            <person name="Hornburger P."/>
            <person name="Mueller R.-W."/>
            <person name="Bruemmer F."/>
            <person name="Labrenz M."/>
            <person name="Spormann A.M."/>
            <person name="Op den Camp H."/>
            <person name="Overmann J."/>
            <person name="Amann R."/>
            <person name="Jetten M.S.M."/>
            <person name="Mascher T."/>
            <person name="Medema M.H."/>
            <person name="Devos D.P."/>
            <person name="Kaster A.-K."/>
            <person name="Ovreas L."/>
            <person name="Rohde M."/>
            <person name="Galperin M.Y."/>
            <person name="Jogler C."/>
        </authorList>
    </citation>
    <scope>NUCLEOTIDE SEQUENCE [LARGE SCALE GENOMIC DNA]</scope>
    <source>
        <strain evidence="2 3">Pan161</strain>
    </source>
</reference>
<dbReference type="KEGG" id="gax:Pan161_25620"/>
<protein>
    <submittedName>
        <fullName evidence="2">Uncharacterized protein</fullName>
    </submittedName>
</protein>
<proteinExistence type="predicted"/>
<accession>A0A517VD20</accession>
<keyword evidence="1" id="KW-0812">Transmembrane</keyword>
<evidence type="ECO:0000313" key="3">
    <source>
        <dbReference type="Proteomes" id="UP000316855"/>
    </source>
</evidence>
<keyword evidence="3" id="KW-1185">Reference proteome</keyword>